<keyword evidence="3" id="KW-1003">Cell membrane</keyword>
<dbReference type="InterPro" id="IPR013210">
    <property type="entry name" value="LRR_N_plant-typ"/>
</dbReference>
<evidence type="ECO:0000256" key="3">
    <source>
        <dbReference type="ARBA" id="ARBA00022475"/>
    </source>
</evidence>
<dbReference type="FunFam" id="3.80.10.10:FF:000299">
    <property type="entry name" value="Piriformospora indica-insensitive protein 2"/>
    <property type="match status" value="1"/>
</dbReference>
<dbReference type="Gene3D" id="3.80.10.10">
    <property type="entry name" value="Ribonuclease Inhibitor"/>
    <property type="match status" value="1"/>
</dbReference>
<keyword evidence="6 10" id="KW-0732">Signal</keyword>
<accession>A0A4S4E5V5</accession>
<keyword evidence="7" id="KW-0677">Repeat</keyword>
<dbReference type="AlphaFoldDB" id="A0A4S4E5V5"/>
<evidence type="ECO:0000313" key="12">
    <source>
        <dbReference type="EMBL" id="THG11380.1"/>
    </source>
</evidence>
<evidence type="ECO:0000256" key="2">
    <source>
        <dbReference type="ARBA" id="ARBA00004236"/>
    </source>
</evidence>
<dbReference type="Proteomes" id="UP000306102">
    <property type="component" value="Unassembled WGS sequence"/>
</dbReference>
<dbReference type="InterPro" id="IPR032675">
    <property type="entry name" value="LRR_dom_sf"/>
</dbReference>
<evidence type="ECO:0000256" key="6">
    <source>
        <dbReference type="ARBA" id="ARBA00022729"/>
    </source>
</evidence>
<dbReference type="FunFam" id="3.80.10.10:FF:000129">
    <property type="entry name" value="Leucine-rich repeat receptor-like kinase"/>
    <property type="match status" value="1"/>
</dbReference>
<gene>
    <name evidence="12" type="ORF">TEA_018882</name>
</gene>
<dbReference type="SUPFAM" id="SSF52058">
    <property type="entry name" value="L domain-like"/>
    <property type="match status" value="1"/>
</dbReference>
<dbReference type="InterPro" id="IPR001611">
    <property type="entry name" value="Leu-rich_rpt"/>
</dbReference>
<evidence type="ECO:0000256" key="5">
    <source>
        <dbReference type="ARBA" id="ARBA00022692"/>
    </source>
</evidence>
<dbReference type="InterPro" id="IPR053211">
    <property type="entry name" value="DNA_repair-toleration"/>
</dbReference>
<evidence type="ECO:0000256" key="10">
    <source>
        <dbReference type="SAM" id="SignalP"/>
    </source>
</evidence>
<dbReference type="PANTHER" id="PTHR48060">
    <property type="entry name" value="DNA DAMAGE-REPAIR/TOLERATION PROTEIN DRT100"/>
    <property type="match status" value="1"/>
</dbReference>
<evidence type="ECO:0000256" key="8">
    <source>
        <dbReference type="ARBA" id="ARBA00022989"/>
    </source>
</evidence>
<keyword evidence="9" id="KW-0472">Membrane</keyword>
<organism evidence="12 13">
    <name type="scientific">Camellia sinensis var. sinensis</name>
    <name type="common">China tea</name>
    <dbReference type="NCBI Taxonomy" id="542762"/>
    <lineage>
        <taxon>Eukaryota</taxon>
        <taxon>Viridiplantae</taxon>
        <taxon>Streptophyta</taxon>
        <taxon>Embryophyta</taxon>
        <taxon>Tracheophyta</taxon>
        <taxon>Spermatophyta</taxon>
        <taxon>Magnoliopsida</taxon>
        <taxon>eudicotyledons</taxon>
        <taxon>Gunneridae</taxon>
        <taxon>Pentapetalae</taxon>
        <taxon>asterids</taxon>
        <taxon>Ericales</taxon>
        <taxon>Theaceae</taxon>
        <taxon>Camellia</taxon>
    </lineage>
</organism>
<evidence type="ECO:0000256" key="7">
    <source>
        <dbReference type="ARBA" id="ARBA00022737"/>
    </source>
</evidence>
<name>A0A4S4E5V5_CAMSN</name>
<comment type="subcellular location">
    <subcellularLocation>
        <location evidence="2">Cell membrane</location>
    </subcellularLocation>
    <subcellularLocation>
        <location evidence="1">Membrane</location>
        <topology evidence="1">Single-pass membrane protein</topology>
    </subcellularLocation>
</comment>
<evidence type="ECO:0000256" key="4">
    <source>
        <dbReference type="ARBA" id="ARBA00022614"/>
    </source>
</evidence>
<keyword evidence="4" id="KW-0433">Leucine-rich repeat</keyword>
<keyword evidence="8" id="KW-1133">Transmembrane helix</keyword>
<keyword evidence="5" id="KW-0812">Transmembrane</keyword>
<proteinExistence type="predicted"/>
<feature type="signal peptide" evidence="10">
    <location>
        <begin position="1"/>
        <end position="23"/>
    </location>
</feature>
<evidence type="ECO:0000313" key="13">
    <source>
        <dbReference type="Proteomes" id="UP000306102"/>
    </source>
</evidence>
<dbReference type="Pfam" id="PF13855">
    <property type="entry name" value="LRR_8"/>
    <property type="match status" value="1"/>
</dbReference>
<dbReference type="EMBL" id="SDRB02007324">
    <property type="protein sequence ID" value="THG11380.1"/>
    <property type="molecule type" value="Genomic_DNA"/>
</dbReference>
<keyword evidence="13" id="KW-1185">Reference proteome</keyword>
<dbReference type="PANTHER" id="PTHR48060:SF21">
    <property type="entry name" value="L DOMAIN-LIKE PROTEIN"/>
    <property type="match status" value="1"/>
</dbReference>
<reference evidence="12 13" key="1">
    <citation type="journal article" date="2018" name="Proc. Natl. Acad. Sci. U.S.A.">
        <title>Draft genome sequence of Camellia sinensis var. sinensis provides insights into the evolution of the tea genome and tea quality.</title>
        <authorList>
            <person name="Wei C."/>
            <person name="Yang H."/>
            <person name="Wang S."/>
            <person name="Zhao J."/>
            <person name="Liu C."/>
            <person name="Gao L."/>
            <person name="Xia E."/>
            <person name="Lu Y."/>
            <person name="Tai Y."/>
            <person name="She G."/>
            <person name="Sun J."/>
            <person name="Cao H."/>
            <person name="Tong W."/>
            <person name="Gao Q."/>
            <person name="Li Y."/>
            <person name="Deng W."/>
            <person name="Jiang X."/>
            <person name="Wang W."/>
            <person name="Chen Q."/>
            <person name="Zhang S."/>
            <person name="Li H."/>
            <person name="Wu J."/>
            <person name="Wang P."/>
            <person name="Li P."/>
            <person name="Shi C."/>
            <person name="Zheng F."/>
            <person name="Jian J."/>
            <person name="Huang B."/>
            <person name="Shan D."/>
            <person name="Shi M."/>
            <person name="Fang C."/>
            <person name="Yue Y."/>
            <person name="Li F."/>
            <person name="Li D."/>
            <person name="Wei S."/>
            <person name="Han B."/>
            <person name="Jiang C."/>
            <person name="Yin Y."/>
            <person name="Xia T."/>
            <person name="Zhang Z."/>
            <person name="Bennetzen J.L."/>
            <person name="Zhao S."/>
            <person name="Wan X."/>
        </authorList>
    </citation>
    <scope>NUCLEOTIDE SEQUENCE [LARGE SCALE GENOMIC DNA]</scope>
    <source>
        <strain evidence="13">cv. Shuchazao</strain>
        <tissue evidence="12">Leaf</tissue>
    </source>
</reference>
<feature type="chain" id="PRO_5020713799" description="Leucine-rich repeat-containing N-terminal plant-type domain-containing protein" evidence="10">
    <location>
        <begin position="24"/>
        <end position="261"/>
    </location>
</feature>
<evidence type="ECO:0000256" key="9">
    <source>
        <dbReference type="ARBA" id="ARBA00023136"/>
    </source>
</evidence>
<dbReference type="STRING" id="542762.A0A4S4E5V5"/>
<sequence length="261" mass="28894">MEKTWFLHLTAVSLTHCFLACLAMNGSYSTTDQSALLAFKSYITFDHPHHILATNWSSATSVCHWIGVFCSKRHYRVVALNLPNMGIGGIIPPHIGNLSFLSYFNITSNNFHGHLPSELAQLHRLNVVDFGVNNFGGGVPSWFGNLPKLQYLRLANNSFTGLVPPSIGNISTLESLNLRSNFLEGRVPEEIGHLPKLKTLSMGFNNLLGSIPPTFFNISSLQWIDFTSNMMSGSLLEDLCVIRPKLEFLALSGNEFDGQIP</sequence>
<dbReference type="Pfam" id="PF08263">
    <property type="entry name" value="LRRNT_2"/>
    <property type="match status" value="1"/>
</dbReference>
<evidence type="ECO:0000259" key="11">
    <source>
        <dbReference type="Pfam" id="PF08263"/>
    </source>
</evidence>
<feature type="domain" description="Leucine-rich repeat-containing N-terminal plant-type" evidence="11">
    <location>
        <begin position="31"/>
        <end position="71"/>
    </location>
</feature>
<comment type="caution">
    <text evidence="12">The sequence shown here is derived from an EMBL/GenBank/DDBJ whole genome shotgun (WGS) entry which is preliminary data.</text>
</comment>
<protein>
    <recommendedName>
        <fullName evidence="11">Leucine-rich repeat-containing N-terminal plant-type domain-containing protein</fullName>
    </recommendedName>
</protein>
<evidence type="ECO:0000256" key="1">
    <source>
        <dbReference type="ARBA" id="ARBA00004167"/>
    </source>
</evidence>
<dbReference type="GO" id="GO:0005886">
    <property type="term" value="C:plasma membrane"/>
    <property type="evidence" value="ECO:0007669"/>
    <property type="project" value="UniProtKB-SubCell"/>
</dbReference>